<evidence type="ECO:0000313" key="2">
    <source>
        <dbReference type="EMBL" id="MEE3928240.1"/>
    </source>
</evidence>
<keyword evidence="1" id="KW-0812">Transmembrane</keyword>
<keyword evidence="1" id="KW-0472">Membrane</keyword>
<feature type="transmembrane region" description="Helical" evidence="1">
    <location>
        <begin position="115"/>
        <end position="138"/>
    </location>
</feature>
<dbReference type="EMBL" id="JAZDWZ010000004">
    <property type="protein sequence ID" value="MEE3928240.1"/>
    <property type="molecule type" value="Genomic_DNA"/>
</dbReference>
<name>A0ABU7ML28_9BACT</name>
<organism evidence="2 3">
    <name type="scientific">Mycoplasmopsis ciconiae</name>
    <dbReference type="NCBI Taxonomy" id="561067"/>
    <lineage>
        <taxon>Bacteria</taxon>
        <taxon>Bacillati</taxon>
        <taxon>Mycoplasmatota</taxon>
        <taxon>Mycoplasmoidales</taxon>
        <taxon>Metamycoplasmataceae</taxon>
        <taxon>Mycoplasmopsis</taxon>
    </lineage>
</organism>
<comment type="caution">
    <text evidence="2">The sequence shown here is derived from an EMBL/GenBank/DDBJ whole genome shotgun (WGS) entry which is preliminary data.</text>
</comment>
<feature type="transmembrane region" description="Helical" evidence="1">
    <location>
        <begin position="52"/>
        <end position="69"/>
    </location>
</feature>
<gene>
    <name evidence="2" type="ORF">V2E24_01445</name>
</gene>
<proteinExistence type="predicted"/>
<feature type="transmembrane region" description="Helical" evidence="1">
    <location>
        <begin position="76"/>
        <end position="95"/>
    </location>
</feature>
<sequence>MKNKKNRFFLTNEEIQQDIDKMRALEKSGQIQQKIIPDYWCKGENTTLNKKLLVLFAFLGFLGLDRIYLKKYVSSGVKIFFTLVVPIIFSVLLYWVSQKNNFSGVNSKETELSFFYLKVNVIIFASIFYLVFIGFYVTDIVIAIIKPRDNEFRCVI</sequence>
<dbReference type="RefSeq" id="WP_330500654.1">
    <property type="nucleotide sequence ID" value="NZ_JAZDWZ010000004.1"/>
</dbReference>
<dbReference type="Proteomes" id="UP001344817">
    <property type="component" value="Unassembled WGS sequence"/>
</dbReference>
<reference evidence="2" key="1">
    <citation type="submission" date="2024-01" db="EMBL/GenBank/DDBJ databases">
        <title>Genome sequence of Mycoplasma ciconiae type strain DSM 25251.</title>
        <authorList>
            <person name="Spergser J."/>
        </authorList>
    </citation>
    <scope>NUCLEOTIDE SEQUENCE [LARGE SCALE GENOMIC DNA]</scope>
    <source>
        <strain evidence="2">DSM 25251</strain>
    </source>
</reference>
<keyword evidence="1" id="KW-1133">Transmembrane helix</keyword>
<evidence type="ECO:0008006" key="4">
    <source>
        <dbReference type="Google" id="ProtNLM"/>
    </source>
</evidence>
<evidence type="ECO:0000313" key="3">
    <source>
        <dbReference type="Proteomes" id="UP001344817"/>
    </source>
</evidence>
<accession>A0ABU7ML28</accession>
<protein>
    <recommendedName>
        <fullName evidence="4">TM2 domain-containing protein</fullName>
    </recommendedName>
</protein>
<keyword evidence="3" id="KW-1185">Reference proteome</keyword>
<evidence type="ECO:0000256" key="1">
    <source>
        <dbReference type="SAM" id="Phobius"/>
    </source>
</evidence>